<dbReference type="AlphaFoldDB" id="A0A811NVJ2"/>
<keyword evidence="2" id="KW-1185">Reference proteome</keyword>
<organism evidence="1 2">
    <name type="scientific">Miscanthus lutarioriparius</name>
    <dbReference type="NCBI Taxonomy" id="422564"/>
    <lineage>
        <taxon>Eukaryota</taxon>
        <taxon>Viridiplantae</taxon>
        <taxon>Streptophyta</taxon>
        <taxon>Embryophyta</taxon>
        <taxon>Tracheophyta</taxon>
        <taxon>Spermatophyta</taxon>
        <taxon>Magnoliopsida</taxon>
        <taxon>Liliopsida</taxon>
        <taxon>Poales</taxon>
        <taxon>Poaceae</taxon>
        <taxon>PACMAD clade</taxon>
        <taxon>Panicoideae</taxon>
        <taxon>Andropogonodae</taxon>
        <taxon>Andropogoneae</taxon>
        <taxon>Saccharinae</taxon>
        <taxon>Miscanthus</taxon>
    </lineage>
</organism>
<comment type="caution">
    <text evidence="1">The sequence shown here is derived from an EMBL/GenBank/DDBJ whole genome shotgun (WGS) entry which is preliminary data.</text>
</comment>
<proteinExistence type="predicted"/>
<sequence>MTPAAHDVFLSGGSSAQRLALAVRHPSTRGFTAAAAATALHRNPATRNASTRTCLPPSSNVDAMLFWVYKACIPLLHFKKAAAYLKGAFNCLLDGWCIMTRVLLDSQTGQVLHRCSLFYTTQDLNNHARSVSA</sequence>
<accession>A0A811NVJ2</accession>
<protein>
    <submittedName>
        <fullName evidence="1">Uncharacterized protein</fullName>
    </submittedName>
</protein>
<dbReference type="EMBL" id="CAJGYO010000005">
    <property type="protein sequence ID" value="CAD6231874.1"/>
    <property type="molecule type" value="Genomic_DNA"/>
</dbReference>
<dbReference type="Proteomes" id="UP000604825">
    <property type="component" value="Unassembled WGS sequence"/>
</dbReference>
<name>A0A811NVJ2_9POAL</name>
<gene>
    <name evidence="1" type="ORF">NCGR_LOCUS21742</name>
</gene>
<evidence type="ECO:0000313" key="1">
    <source>
        <dbReference type="EMBL" id="CAD6231874.1"/>
    </source>
</evidence>
<evidence type="ECO:0000313" key="2">
    <source>
        <dbReference type="Proteomes" id="UP000604825"/>
    </source>
</evidence>
<reference evidence="1" key="1">
    <citation type="submission" date="2020-10" db="EMBL/GenBank/DDBJ databases">
        <authorList>
            <person name="Han B."/>
            <person name="Lu T."/>
            <person name="Zhao Q."/>
            <person name="Huang X."/>
            <person name="Zhao Y."/>
        </authorList>
    </citation>
    <scope>NUCLEOTIDE SEQUENCE</scope>
</reference>